<feature type="transmembrane region" description="Helical" evidence="5">
    <location>
        <begin position="253"/>
        <end position="274"/>
    </location>
</feature>
<evidence type="ECO:0000313" key="7">
    <source>
        <dbReference type="EMBL" id="OXA43588.1"/>
    </source>
</evidence>
<dbReference type="EMBL" id="LNIX01000021">
    <property type="protein sequence ID" value="OXA43588.1"/>
    <property type="molecule type" value="Genomic_DNA"/>
</dbReference>
<comment type="caution">
    <text evidence="7">The sequence shown here is derived from an EMBL/GenBank/DDBJ whole genome shotgun (WGS) entry which is preliminary data.</text>
</comment>
<dbReference type="CDD" id="cd17317">
    <property type="entry name" value="MFS_SLC22"/>
    <property type="match status" value="1"/>
</dbReference>
<evidence type="ECO:0000256" key="1">
    <source>
        <dbReference type="ARBA" id="ARBA00004141"/>
    </source>
</evidence>
<dbReference type="PANTHER" id="PTHR24064">
    <property type="entry name" value="SOLUTE CARRIER FAMILY 22 MEMBER"/>
    <property type="match status" value="1"/>
</dbReference>
<feature type="transmembrane region" description="Helical" evidence="5">
    <location>
        <begin position="465"/>
        <end position="489"/>
    </location>
</feature>
<feature type="transmembrane region" description="Helical" evidence="5">
    <location>
        <begin position="280"/>
        <end position="299"/>
    </location>
</feature>
<name>A0A226DF42_FOLCA</name>
<evidence type="ECO:0000256" key="5">
    <source>
        <dbReference type="SAM" id="Phobius"/>
    </source>
</evidence>
<accession>A0A226DF42</accession>
<dbReference type="Proteomes" id="UP000198287">
    <property type="component" value="Unassembled WGS sequence"/>
</dbReference>
<dbReference type="GO" id="GO:0016020">
    <property type="term" value="C:membrane"/>
    <property type="evidence" value="ECO:0007669"/>
    <property type="project" value="UniProtKB-SubCell"/>
</dbReference>
<keyword evidence="2 5" id="KW-0812">Transmembrane</keyword>
<feature type="transmembrane region" description="Helical" evidence="5">
    <location>
        <begin position="526"/>
        <end position="549"/>
    </location>
</feature>
<evidence type="ECO:0000256" key="4">
    <source>
        <dbReference type="ARBA" id="ARBA00023136"/>
    </source>
</evidence>
<dbReference type="InterPro" id="IPR036259">
    <property type="entry name" value="MFS_trans_sf"/>
</dbReference>
<evidence type="ECO:0000256" key="3">
    <source>
        <dbReference type="ARBA" id="ARBA00022989"/>
    </source>
</evidence>
<dbReference type="OMA" id="HTVTDEW"/>
<dbReference type="InterPro" id="IPR005828">
    <property type="entry name" value="MFS_sugar_transport-like"/>
</dbReference>
<feature type="transmembrane region" description="Helical" evidence="5">
    <location>
        <begin position="413"/>
        <end position="436"/>
    </location>
</feature>
<evidence type="ECO:0000259" key="6">
    <source>
        <dbReference type="PROSITE" id="PS50850"/>
    </source>
</evidence>
<organism evidence="7 8">
    <name type="scientific">Folsomia candida</name>
    <name type="common">Springtail</name>
    <dbReference type="NCBI Taxonomy" id="158441"/>
    <lineage>
        <taxon>Eukaryota</taxon>
        <taxon>Metazoa</taxon>
        <taxon>Ecdysozoa</taxon>
        <taxon>Arthropoda</taxon>
        <taxon>Hexapoda</taxon>
        <taxon>Collembola</taxon>
        <taxon>Entomobryomorpha</taxon>
        <taxon>Isotomoidea</taxon>
        <taxon>Isotomidae</taxon>
        <taxon>Proisotominae</taxon>
        <taxon>Folsomia</taxon>
    </lineage>
</organism>
<proteinExistence type="predicted"/>
<keyword evidence="3 5" id="KW-1133">Transmembrane helix</keyword>
<feature type="transmembrane region" description="Helical" evidence="5">
    <location>
        <begin position="443"/>
        <end position="459"/>
    </location>
</feature>
<evidence type="ECO:0000256" key="2">
    <source>
        <dbReference type="ARBA" id="ARBA00022692"/>
    </source>
</evidence>
<dbReference type="GO" id="GO:0022857">
    <property type="term" value="F:transmembrane transporter activity"/>
    <property type="evidence" value="ECO:0007669"/>
    <property type="project" value="InterPro"/>
</dbReference>
<dbReference type="Gene3D" id="1.20.1250.20">
    <property type="entry name" value="MFS general substrate transporter like domains"/>
    <property type="match status" value="1"/>
</dbReference>
<gene>
    <name evidence="7" type="ORF">Fcan01_21494</name>
</gene>
<comment type="subcellular location">
    <subcellularLocation>
        <location evidence="1">Membrane</location>
        <topology evidence="1">Multi-pass membrane protein</topology>
    </subcellularLocation>
</comment>
<dbReference type="SUPFAM" id="SSF103473">
    <property type="entry name" value="MFS general substrate transporter"/>
    <property type="match status" value="1"/>
</dbReference>
<feature type="transmembrane region" description="Helical" evidence="5">
    <location>
        <begin position="385"/>
        <end position="401"/>
    </location>
</feature>
<feature type="transmembrane region" description="Helical" evidence="5">
    <location>
        <begin position="195"/>
        <end position="212"/>
    </location>
</feature>
<dbReference type="InterPro" id="IPR020846">
    <property type="entry name" value="MFS_dom"/>
</dbReference>
<feature type="transmembrane region" description="Helical" evidence="5">
    <location>
        <begin position="218"/>
        <end position="241"/>
    </location>
</feature>
<dbReference type="OrthoDB" id="5296287at2759"/>
<feature type="transmembrane region" description="Helical" evidence="5">
    <location>
        <begin position="162"/>
        <end position="183"/>
    </location>
</feature>
<dbReference type="AlphaFoldDB" id="A0A226DF42"/>
<sequence length="569" mass="63563">MTANQRTSNAVEKIGFEKVFELVGGHGKCQWILMWILSLQLIFLTWNHLGYIFIGAVPTHWCQIELLEKATNWTAAEIKELSLPKTINTNGDQDWKYDSCKYYDRDYDYIATRFGNNYKEAIAYVQGSNSDETKTCAKWNYDNSIYSSTIVTEFDLVCGRRYLAATIQSTYMIGGLVGTFLFGTLNDRVLGRRNSALISIILVLLGGFAATLSQSYWLFVFIRLFIAIGTAGCMQASSLLILEHCDIGSRAKFYSITGAFFGVGYAIMPIYAYFIRDWVMLQLAFSATTLLLLSYFWLFPESPRWLASSGRDEQAVKALEKIARLNGKPKPNKDQLLVLIQSCHKHHGGGDSEGEGRSQFGRKLQSIAYNIKSLLDTREGCKRTLTVWMLFIVVAFVYYGFAFSTNLTSNPYLLVTIGGLMEIPACIVPVPFLSMWGRRPTTAICYFLTGAFAIAIAVTPPEYEMLRIVFTMGGKFFIAAAFNVIYLVIGEVYPTLIRSTGQSAGTIMGRFGSIAAPYVADLLTTVYPDLPCAIFGVVSIFGAGVALMLPEMKDMEMMDQVSELELEKL</sequence>
<dbReference type="PROSITE" id="PS50850">
    <property type="entry name" value="MFS"/>
    <property type="match status" value="1"/>
</dbReference>
<keyword evidence="4 5" id="KW-0472">Membrane</keyword>
<evidence type="ECO:0000313" key="8">
    <source>
        <dbReference type="Proteomes" id="UP000198287"/>
    </source>
</evidence>
<reference evidence="7 8" key="1">
    <citation type="submission" date="2015-12" db="EMBL/GenBank/DDBJ databases">
        <title>The genome of Folsomia candida.</title>
        <authorList>
            <person name="Faddeeva A."/>
            <person name="Derks M.F."/>
            <person name="Anvar Y."/>
            <person name="Smit S."/>
            <person name="Van Straalen N."/>
            <person name="Roelofs D."/>
        </authorList>
    </citation>
    <scope>NUCLEOTIDE SEQUENCE [LARGE SCALE GENOMIC DNA]</scope>
    <source>
        <strain evidence="7 8">VU population</strain>
        <tissue evidence="7">Whole body</tissue>
    </source>
</reference>
<keyword evidence="8" id="KW-1185">Reference proteome</keyword>
<feature type="domain" description="Major facilitator superfamily (MFS) profile" evidence="6">
    <location>
        <begin position="105"/>
        <end position="554"/>
    </location>
</feature>
<dbReference type="Pfam" id="PF00083">
    <property type="entry name" value="Sugar_tr"/>
    <property type="match status" value="1"/>
</dbReference>
<protein>
    <submittedName>
        <fullName evidence="7">Organic cation transporter-like protein</fullName>
    </submittedName>
</protein>